<protein>
    <submittedName>
        <fullName evidence="6">NR LBD domain-containing protein</fullName>
    </submittedName>
</protein>
<keyword evidence="3" id="KW-0675">Receptor</keyword>
<evidence type="ECO:0000259" key="4">
    <source>
        <dbReference type="Pfam" id="PF00104"/>
    </source>
</evidence>
<evidence type="ECO:0000256" key="3">
    <source>
        <dbReference type="ARBA" id="ARBA00023170"/>
    </source>
</evidence>
<name>A0A914XWB0_9BILA</name>
<sequence>MLIRFPALPQISKTTQDLADKIIEDASIKLHEYYTKELRVRDYAARQAKLYKIGIMVEGIIQNKTEMLKAWSLFNFGKNAFSFPKFEIDYFIYKS</sequence>
<keyword evidence="2" id="KW-0804">Transcription</keyword>
<evidence type="ECO:0000256" key="2">
    <source>
        <dbReference type="ARBA" id="ARBA00023163"/>
    </source>
</evidence>
<dbReference type="InterPro" id="IPR000536">
    <property type="entry name" value="Nucl_hrmn_rcpt_lig-bd"/>
</dbReference>
<evidence type="ECO:0000256" key="1">
    <source>
        <dbReference type="ARBA" id="ARBA00023015"/>
    </source>
</evidence>
<keyword evidence="5" id="KW-1185">Reference proteome</keyword>
<dbReference type="Proteomes" id="UP000887577">
    <property type="component" value="Unplaced"/>
</dbReference>
<organism evidence="5 6">
    <name type="scientific">Panagrolaimus superbus</name>
    <dbReference type="NCBI Taxonomy" id="310955"/>
    <lineage>
        <taxon>Eukaryota</taxon>
        <taxon>Metazoa</taxon>
        <taxon>Ecdysozoa</taxon>
        <taxon>Nematoda</taxon>
        <taxon>Chromadorea</taxon>
        <taxon>Rhabditida</taxon>
        <taxon>Tylenchina</taxon>
        <taxon>Panagrolaimomorpha</taxon>
        <taxon>Panagrolaimoidea</taxon>
        <taxon>Panagrolaimidae</taxon>
        <taxon>Panagrolaimus</taxon>
    </lineage>
</organism>
<reference evidence="6" key="1">
    <citation type="submission" date="2022-11" db="UniProtKB">
        <authorList>
            <consortium name="WormBaseParasite"/>
        </authorList>
    </citation>
    <scope>IDENTIFICATION</scope>
</reference>
<proteinExistence type="predicted"/>
<accession>A0A914XWB0</accession>
<dbReference type="AlphaFoldDB" id="A0A914XWB0"/>
<evidence type="ECO:0000313" key="5">
    <source>
        <dbReference type="Proteomes" id="UP000887577"/>
    </source>
</evidence>
<dbReference type="Pfam" id="PF00104">
    <property type="entry name" value="Hormone_recep"/>
    <property type="match status" value="1"/>
</dbReference>
<keyword evidence="1" id="KW-0805">Transcription regulation</keyword>
<dbReference type="WBParaSite" id="PSU_v2.g10067.t1">
    <property type="protein sequence ID" value="PSU_v2.g10067.t1"/>
    <property type="gene ID" value="PSU_v2.g10067"/>
</dbReference>
<evidence type="ECO:0000313" key="6">
    <source>
        <dbReference type="WBParaSite" id="PSU_v2.g10067.t1"/>
    </source>
</evidence>
<feature type="domain" description="NR LBD" evidence="4">
    <location>
        <begin position="9"/>
        <end position="74"/>
    </location>
</feature>